<dbReference type="CDD" id="cd09487">
    <property type="entry name" value="SAM_superfamily"/>
    <property type="match status" value="1"/>
</dbReference>
<dbReference type="Gene3D" id="1.10.150.50">
    <property type="entry name" value="Transcription Factor, Ets-1"/>
    <property type="match status" value="1"/>
</dbReference>
<evidence type="ECO:0000256" key="2">
    <source>
        <dbReference type="SAM" id="MobiDB-lite"/>
    </source>
</evidence>
<keyword evidence="1" id="KW-0677">Repeat</keyword>
<feature type="compositionally biased region" description="Polar residues" evidence="2">
    <location>
        <begin position="271"/>
        <end position="286"/>
    </location>
</feature>
<dbReference type="Proteomes" id="UP000734854">
    <property type="component" value="Unassembled WGS sequence"/>
</dbReference>
<sequence>MEDADFKTGDGEDAANDGFTEGSDSPSRKRTRGRVRVSDSRGTSPVAEGEAPSDMDGVEWIDPNGFCRSEEDGGVRSWLKELGLSRYAPVFEIHEVDDEVLPLLTLDDLKDEIPISQISGGLLVDACGFSVGVAGNQGCSRERQVPVAEALNQDQSISYEFIEYLQRQVMELSQRLAAQDLEDSEVVKVMIDEFRLRKSHTVICNAKKFHEEVGTPMMALAVFLPSIVELDDVLTSYRSSLGGMIDDMLGIQLATWHCFILEDPPNDSKDTPTTMSSVVETINEESNTNERKMQSLDATNKSKDEDVASVSIENEKSL</sequence>
<keyword evidence="5" id="KW-1185">Reference proteome</keyword>
<reference evidence="4 5" key="1">
    <citation type="submission" date="2020-08" db="EMBL/GenBank/DDBJ databases">
        <title>Plant Genome Project.</title>
        <authorList>
            <person name="Zhang R.-G."/>
        </authorList>
    </citation>
    <scope>NUCLEOTIDE SEQUENCE [LARGE SCALE GENOMIC DNA]</scope>
    <source>
        <tissue evidence="4">Rhizome</tissue>
    </source>
</reference>
<protein>
    <recommendedName>
        <fullName evidence="3">SAM domain-containing protein</fullName>
    </recommendedName>
</protein>
<gene>
    <name evidence="4" type="ORF">ZIOFF_070844</name>
</gene>
<dbReference type="EMBL" id="JACMSC010000021">
    <property type="protein sequence ID" value="KAG6469910.1"/>
    <property type="molecule type" value="Genomic_DNA"/>
</dbReference>
<dbReference type="PANTHER" id="PTHR10627">
    <property type="entry name" value="SCP160"/>
    <property type="match status" value="1"/>
</dbReference>
<dbReference type="PROSITE" id="PS50105">
    <property type="entry name" value="SAM_DOMAIN"/>
    <property type="match status" value="1"/>
</dbReference>
<proteinExistence type="predicted"/>
<organism evidence="4 5">
    <name type="scientific">Zingiber officinale</name>
    <name type="common">Ginger</name>
    <name type="synonym">Amomum zingiber</name>
    <dbReference type="NCBI Taxonomy" id="94328"/>
    <lineage>
        <taxon>Eukaryota</taxon>
        <taxon>Viridiplantae</taxon>
        <taxon>Streptophyta</taxon>
        <taxon>Embryophyta</taxon>
        <taxon>Tracheophyta</taxon>
        <taxon>Spermatophyta</taxon>
        <taxon>Magnoliopsida</taxon>
        <taxon>Liliopsida</taxon>
        <taxon>Zingiberales</taxon>
        <taxon>Zingiberaceae</taxon>
        <taxon>Zingiber</taxon>
    </lineage>
</organism>
<feature type="compositionally biased region" description="Basic and acidic residues" evidence="2">
    <location>
        <begin position="288"/>
        <end position="306"/>
    </location>
</feature>
<feature type="region of interest" description="Disordered" evidence="2">
    <location>
        <begin position="1"/>
        <end position="58"/>
    </location>
</feature>
<dbReference type="AlphaFoldDB" id="A0A8J5C061"/>
<dbReference type="SUPFAM" id="SSF47769">
    <property type="entry name" value="SAM/Pointed domain"/>
    <property type="match status" value="1"/>
</dbReference>
<dbReference type="Pfam" id="PF07647">
    <property type="entry name" value="SAM_2"/>
    <property type="match status" value="1"/>
</dbReference>
<accession>A0A8J5C061</accession>
<dbReference type="InterPro" id="IPR001660">
    <property type="entry name" value="SAM"/>
</dbReference>
<feature type="domain" description="SAM" evidence="3">
    <location>
        <begin position="75"/>
        <end position="116"/>
    </location>
</feature>
<name>A0A8J5C061_ZINOF</name>
<evidence type="ECO:0000259" key="3">
    <source>
        <dbReference type="PROSITE" id="PS50105"/>
    </source>
</evidence>
<feature type="compositionally biased region" description="Basic and acidic residues" evidence="2">
    <location>
        <begin position="1"/>
        <end position="10"/>
    </location>
</feature>
<evidence type="ECO:0000313" key="5">
    <source>
        <dbReference type="Proteomes" id="UP000734854"/>
    </source>
</evidence>
<feature type="region of interest" description="Disordered" evidence="2">
    <location>
        <begin position="265"/>
        <end position="318"/>
    </location>
</feature>
<evidence type="ECO:0000256" key="1">
    <source>
        <dbReference type="ARBA" id="ARBA00022737"/>
    </source>
</evidence>
<comment type="caution">
    <text evidence="4">The sequence shown here is derived from an EMBL/GenBank/DDBJ whole genome shotgun (WGS) entry which is preliminary data.</text>
</comment>
<dbReference type="InterPro" id="IPR013761">
    <property type="entry name" value="SAM/pointed_sf"/>
</dbReference>
<dbReference type="PANTHER" id="PTHR10627:SF69">
    <property type="entry name" value="PROTEIN BICAUDAL C"/>
    <property type="match status" value="1"/>
</dbReference>
<evidence type="ECO:0000313" key="4">
    <source>
        <dbReference type="EMBL" id="KAG6469910.1"/>
    </source>
</evidence>